<evidence type="ECO:0000313" key="1">
    <source>
        <dbReference type="EMBL" id="MDA0142046.1"/>
    </source>
</evidence>
<dbReference type="RefSeq" id="WP_270006848.1">
    <property type="nucleotide sequence ID" value="NZ_JAPCID010000072.1"/>
</dbReference>
<accession>A0ABT4RTZ3</accession>
<dbReference type="Proteomes" id="UP001147700">
    <property type="component" value="Unassembled WGS sequence"/>
</dbReference>
<reference evidence="1" key="1">
    <citation type="submission" date="2022-10" db="EMBL/GenBank/DDBJ databases">
        <title>The WGS of Solirubrobacter sp. CPCC 204708.</title>
        <authorList>
            <person name="Jiang Z."/>
        </authorList>
    </citation>
    <scope>NUCLEOTIDE SEQUENCE</scope>
    <source>
        <strain evidence="1">CPCC 204708</strain>
    </source>
</reference>
<keyword evidence="2" id="KW-1185">Reference proteome</keyword>
<proteinExistence type="predicted"/>
<sequence length="295" mass="33192">MDKLLGRREQIDWEQLRRVVLRRDDAYEGFERESFGDEVPQDVAERGRELLAADDIDGVRELLIDLSRQGNDNYDYVALGDQRGGWWEFRGFDVADKKGKSALLHRSLHDLDDRLSPHGLFWNHEDAQAFMQAAKGVAIVPVFRFRRSGLAAGQSVWYSIGNEHNPGNPFGRIELIIDEDNHAKLELHFVGASSEWTGDVAPGLTDEIKAAFARGGFPHRPRHMLPAGATVREVELVVDDKPDYLMIYDRLGMEVDGYKDGFAMLEAIAVQLSEGAYKGGEDSLPPSVSNIQRTR</sequence>
<name>A0ABT4RTZ3_9ACTN</name>
<dbReference type="EMBL" id="JAPCID010000072">
    <property type="protein sequence ID" value="MDA0142046.1"/>
    <property type="molecule type" value="Genomic_DNA"/>
</dbReference>
<protein>
    <submittedName>
        <fullName evidence="1">Uncharacterized protein</fullName>
    </submittedName>
</protein>
<comment type="caution">
    <text evidence="1">The sequence shown here is derived from an EMBL/GenBank/DDBJ whole genome shotgun (WGS) entry which is preliminary data.</text>
</comment>
<gene>
    <name evidence="1" type="ORF">OJ962_31460</name>
</gene>
<evidence type="ECO:0000313" key="2">
    <source>
        <dbReference type="Proteomes" id="UP001147700"/>
    </source>
</evidence>
<organism evidence="1 2">
    <name type="scientific">Solirubrobacter deserti</name>
    <dbReference type="NCBI Taxonomy" id="2282478"/>
    <lineage>
        <taxon>Bacteria</taxon>
        <taxon>Bacillati</taxon>
        <taxon>Actinomycetota</taxon>
        <taxon>Thermoleophilia</taxon>
        <taxon>Solirubrobacterales</taxon>
        <taxon>Solirubrobacteraceae</taxon>
        <taxon>Solirubrobacter</taxon>
    </lineage>
</organism>